<organism evidence="1">
    <name type="scientific">marine sediment metagenome</name>
    <dbReference type="NCBI Taxonomy" id="412755"/>
    <lineage>
        <taxon>unclassified sequences</taxon>
        <taxon>metagenomes</taxon>
        <taxon>ecological metagenomes</taxon>
    </lineage>
</organism>
<sequence>MDVVPKDVPKGGACMNNYKIGKHILIEIISNIS</sequence>
<reference evidence="1" key="1">
    <citation type="journal article" date="2014" name="Front. Microbiol.">
        <title>High frequency of phylogenetically diverse reductive dehalogenase-homologous genes in deep subseafloor sedimentary metagenomes.</title>
        <authorList>
            <person name="Kawai M."/>
            <person name="Futagami T."/>
            <person name="Toyoda A."/>
            <person name="Takaki Y."/>
            <person name="Nishi S."/>
            <person name="Hori S."/>
            <person name="Arai W."/>
            <person name="Tsubouchi T."/>
            <person name="Morono Y."/>
            <person name="Uchiyama I."/>
            <person name="Ito T."/>
            <person name="Fujiyama A."/>
            <person name="Inagaki F."/>
            <person name="Takami H."/>
        </authorList>
    </citation>
    <scope>NUCLEOTIDE SEQUENCE</scope>
    <source>
        <strain evidence="1">Expedition CK06-06</strain>
    </source>
</reference>
<accession>X0Y722</accession>
<gene>
    <name evidence="1" type="ORF">S01H1_84258</name>
</gene>
<proteinExistence type="predicted"/>
<name>X0Y722_9ZZZZ</name>
<feature type="non-terminal residue" evidence="1">
    <location>
        <position position="33"/>
    </location>
</feature>
<dbReference type="EMBL" id="BARS01057475">
    <property type="protein sequence ID" value="GAG51550.1"/>
    <property type="molecule type" value="Genomic_DNA"/>
</dbReference>
<dbReference type="AlphaFoldDB" id="X0Y722"/>
<protein>
    <submittedName>
        <fullName evidence="1">Uncharacterized protein</fullName>
    </submittedName>
</protein>
<comment type="caution">
    <text evidence="1">The sequence shown here is derived from an EMBL/GenBank/DDBJ whole genome shotgun (WGS) entry which is preliminary data.</text>
</comment>
<evidence type="ECO:0000313" key="1">
    <source>
        <dbReference type="EMBL" id="GAG51550.1"/>
    </source>
</evidence>